<dbReference type="Pfam" id="PF01925">
    <property type="entry name" value="TauE"/>
    <property type="match status" value="1"/>
</dbReference>
<protein>
    <recommendedName>
        <fullName evidence="8">Probable membrane transporter protein</fullName>
    </recommendedName>
</protein>
<evidence type="ECO:0000313" key="10">
    <source>
        <dbReference type="Proteomes" id="UP000186323"/>
    </source>
</evidence>
<keyword evidence="10" id="KW-1185">Reference proteome</keyword>
<keyword evidence="7 8" id="KW-0472">Membrane</keyword>
<dbReference type="KEGG" id="dpg:DESPIGER_2529"/>
<evidence type="ECO:0000313" key="9">
    <source>
        <dbReference type="EMBL" id="SFV74346.1"/>
    </source>
</evidence>
<dbReference type="Proteomes" id="UP000186323">
    <property type="component" value="Chromosome I"/>
</dbReference>
<keyword evidence="5 8" id="KW-0812">Transmembrane</keyword>
<proteinExistence type="inferred from homology"/>
<evidence type="ECO:0000256" key="3">
    <source>
        <dbReference type="ARBA" id="ARBA00022448"/>
    </source>
</evidence>
<name>A0A1K1LI21_9BACT</name>
<evidence type="ECO:0000256" key="4">
    <source>
        <dbReference type="ARBA" id="ARBA00022475"/>
    </source>
</evidence>
<reference evidence="10" key="1">
    <citation type="submission" date="2016-10" db="EMBL/GenBank/DDBJ databases">
        <authorList>
            <person name="Wegmann U."/>
        </authorList>
    </citation>
    <scope>NUCLEOTIDE SEQUENCE [LARGE SCALE GENOMIC DNA]</scope>
</reference>
<accession>A0A1K1LI21</accession>
<evidence type="ECO:0000256" key="6">
    <source>
        <dbReference type="ARBA" id="ARBA00022989"/>
    </source>
</evidence>
<feature type="transmembrane region" description="Helical" evidence="8">
    <location>
        <begin position="188"/>
        <end position="213"/>
    </location>
</feature>
<evidence type="ECO:0000256" key="1">
    <source>
        <dbReference type="ARBA" id="ARBA00004651"/>
    </source>
</evidence>
<dbReference type="OrthoDB" id="554695at2"/>
<feature type="transmembrane region" description="Helical" evidence="8">
    <location>
        <begin position="100"/>
        <end position="119"/>
    </location>
</feature>
<dbReference type="EMBL" id="LT630450">
    <property type="protein sequence ID" value="SFV74346.1"/>
    <property type="molecule type" value="Genomic_DNA"/>
</dbReference>
<dbReference type="RefSeq" id="WP_072337286.1">
    <property type="nucleotide sequence ID" value="NZ_CALJDE010000004.1"/>
</dbReference>
<evidence type="ECO:0000256" key="2">
    <source>
        <dbReference type="ARBA" id="ARBA00009142"/>
    </source>
</evidence>
<feature type="transmembrane region" description="Helical" evidence="8">
    <location>
        <begin position="234"/>
        <end position="252"/>
    </location>
</feature>
<feature type="transmembrane region" description="Helical" evidence="8">
    <location>
        <begin position="140"/>
        <end position="168"/>
    </location>
</feature>
<dbReference type="InterPro" id="IPR002781">
    <property type="entry name" value="TM_pro_TauE-like"/>
</dbReference>
<keyword evidence="6 8" id="KW-1133">Transmembrane helix</keyword>
<dbReference type="AlphaFoldDB" id="A0A1K1LI21"/>
<comment type="subcellular location">
    <subcellularLocation>
        <location evidence="1 8">Cell membrane</location>
        <topology evidence="1 8">Multi-pass membrane protein</topology>
    </subcellularLocation>
</comment>
<evidence type="ECO:0000256" key="5">
    <source>
        <dbReference type="ARBA" id="ARBA00022692"/>
    </source>
</evidence>
<evidence type="ECO:0000256" key="8">
    <source>
        <dbReference type="RuleBase" id="RU363041"/>
    </source>
</evidence>
<dbReference type="PANTHER" id="PTHR30269">
    <property type="entry name" value="TRANSMEMBRANE PROTEIN YFCA"/>
    <property type="match status" value="1"/>
</dbReference>
<dbReference type="PANTHER" id="PTHR30269:SF0">
    <property type="entry name" value="MEMBRANE TRANSPORTER PROTEIN YFCA-RELATED"/>
    <property type="match status" value="1"/>
</dbReference>
<feature type="transmembrane region" description="Helical" evidence="8">
    <location>
        <begin position="74"/>
        <end position="94"/>
    </location>
</feature>
<dbReference type="InterPro" id="IPR052017">
    <property type="entry name" value="TSUP"/>
</dbReference>
<gene>
    <name evidence="9" type="ORF">DESPIGER_2529</name>
</gene>
<organism evidence="9 10">
    <name type="scientific">Desulfovibrio piger</name>
    <dbReference type="NCBI Taxonomy" id="901"/>
    <lineage>
        <taxon>Bacteria</taxon>
        <taxon>Pseudomonadati</taxon>
        <taxon>Thermodesulfobacteriota</taxon>
        <taxon>Desulfovibrionia</taxon>
        <taxon>Desulfovibrionales</taxon>
        <taxon>Desulfovibrionaceae</taxon>
        <taxon>Desulfovibrio</taxon>
    </lineage>
</organism>
<sequence>MVSTAVILFCTCAAFVAGFIDSIAGGGGLITIPALLLSGLPPQLALGTNKVGCCLGTGVAMLNFARSHLILWRLALLGVGFSLAGAAIGTELALYIPPDLLGKVLVVLLPFAMLATLMPKKEQEKPQLTTGRRYWILAPLCFLIVGIYDGFFGPGTGSFLILALHWVLRISLIEASATSKVMNFASNLGAMILFIWNGAVIWSIGLPMMAANIAGNWLGSRLAIKVGTEAVRRFLWVSLSLLLATLVWRFFISPHLPGA</sequence>
<keyword evidence="4 8" id="KW-1003">Cell membrane</keyword>
<evidence type="ECO:0000256" key="7">
    <source>
        <dbReference type="ARBA" id="ARBA00023136"/>
    </source>
</evidence>
<feature type="transmembrane region" description="Helical" evidence="8">
    <location>
        <begin position="44"/>
        <end position="62"/>
    </location>
</feature>
<keyword evidence="3" id="KW-0813">Transport</keyword>
<dbReference type="GO" id="GO:0005886">
    <property type="term" value="C:plasma membrane"/>
    <property type="evidence" value="ECO:0007669"/>
    <property type="project" value="UniProtKB-SubCell"/>
</dbReference>
<comment type="similarity">
    <text evidence="2 8">Belongs to the 4-toluene sulfonate uptake permease (TSUP) (TC 2.A.102) family.</text>
</comment>